<dbReference type="Proteomes" id="UP000663193">
    <property type="component" value="Chromosome 1"/>
</dbReference>
<protein>
    <submittedName>
        <fullName evidence="2">Uncharacterized protein</fullName>
    </submittedName>
</protein>
<sequence>MRYTLGRTGVMPSSSCSSCLRPDTHRGCRIQHSQNTRPLSWQ</sequence>
<evidence type="ECO:0000313" key="2">
    <source>
        <dbReference type="EMBL" id="QRC90913.1"/>
    </source>
</evidence>
<organism evidence="2 3">
    <name type="scientific">Phaeosphaeria nodorum (strain SN15 / ATCC MYA-4574 / FGSC 10173)</name>
    <name type="common">Glume blotch fungus</name>
    <name type="synonym">Parastagonospora nodorum</name>
    <dbReference type="NCBI Taxonomy" id="321614"/>
    <lineage>
        <taxon>Eukaryota</taxon>
        <taxon>Fungi</taxon>
        <taxon>Dikarya</taxon>
        <taxon>Ascomycota</taxon>
        <taxon>Pezizomycotina</taxon>
        <taxon>Dothideomycetes</taxon>
        <taxon>Pleosporomycetidae</taxon>
        <taxon>Pleosporales</taxon>
        <taxon>Pleosporineae</taxon>
        <taxon>Phaeosphaeriaceae</taxon>
        <taxon>Parastagonospora</taxon>
    </lineage>
</organism>
<dbReference type="VEuPathDB" id="FungiDB:JI435_400710"/>
<gene>
    <name evidence="2" type="ORF">JI435_400710</name>
</gene>
<keyword evidence="3" id="KW-1185">Reference proteome</keyword>
<name>A0A7U2HU73_PHANO</name>
<evidence type="ECO:0000256" key="1">
    <source>
        <dbReference type="SAM" id="MobiDB-lite"/>
    </source>
</evidence>
<reference evidence="3" key="1">
    <citation type="journal article" date="2021" name="BMC Genomics">
        <title>Chromosome-level genome assembly and manually-curated proteome of model necrotroph Parastagonospora nodorum Sn15 reveals a genome-wide trove of candidate effector homologs, and redundancy of virulence-related functions within an accessory chromosome.</title>
        <authorList>
            <person name="Bertazzoni S."/>
            <person name="Jones D.A.B."/>
            <person name="Phan H.T."/>
            <person name="Tan K.-C."/>
            <person name="Hane J.K."/>
        </authorList>
    </citation>
    <scope>NUCLEOTIDE SEQUENCE [LARGE SCALE GENOMIC DNA]</scope>
    <source>
        <strain evidence="3">SN15 / ATCC MYA-4574 / FGSC 10173)</strain>
    </source>
</reference>
<proteinExistence type="predicted"/>
<accession>A0A7U2HU73</accession>
<feature type="region of interest" description="Disordered" evidence="1">
    <location>
        <begin position="1"/>
        <end position="20"/>
    </location>
</feature>
<dbReference type="EMBL" id="CP069023">
    <property type="protein sequence ID" value="QRC90913.1"/>
    <property type="molecule type" value="Genomic_DNA"/>
</dbReference>
<evidence type="ECO:0000313" key="3">
    <source>
        <dbReference type="Proteomes" id="UP000663193"/>
    </source>
</evidence>
<dbReference type="AlphaFoldDB" id="A0A7U2HU73"/>